<sequence>MPLFYSQKKQINKTGLLLILFALTLRTARQEGACWRPKKLSNRSLDTNARAQKKSAPAR</sequence>
<protein>
    <submittedName>
        <fullName evidence="1">Uncharacterized protein</fullName>
    </submittedName>
</protein>
<proteinExistence type="predicted"/>
<reference evidence="1 2" key="1">
    <citation type="submission" date="2017-09" db="EMBL/GenBank/DDBJ databases">
        <title>Bacterial strain isolated from the female urinary microbiota.</title>
        <authorList>
            <person name="Thomas-White K."/>
            <person name="Kumar N."/>
            <person name="Forster S."/>
            <person name="Putonti C."/>
            <person name="Lawley T."/>
            <person name="Wolfe A.J."/>
        </authorList>
    </citation>
    <scope>NUCLEOTIDE SEQUENCE [LARGE SCALE GENOMIC DNA]</scope>
    <source>
        <strain evidence="1 2">UMB0744</strain>
    </source>
</reference>
<evidence type="ECO:0000313" key="2">
    <source>
        <dbReference type="Proteomes" id="UP000243201"/>
    </source>
</evidence>
<name>A0ABX4UR73_9ACTO</name>
<comment type="caution">
    <text evidence="1">The sequence shown here is derived from an EMBL/GenBank/DDBJ whole genome shotgun (WGS) entry which is preliminary data.</text>
</comment>
<evidence type="ECO:0000313" key="1">
    <source>
        <dbReference type="EMBL" id="PMB90461.1"/>
    </source>
</evidence>
<dbReference type="Proteomes" id="UP000243201">
    <property type="component" value="Unassembled WGS sequence"/>
</dbReference>
<keyword evidence="2" id="KW-1185">Reference proteome</keyword>
<accession>A0ABX4UR73</accession>
<organism evidence="1 2">
    <name type="scientific">Varibaculum cambriense</name>
    <dbReference type="NCBI Taxonomy" id="184870"/>
    <lineage>
        <taxon>Bacteria</taxon>
        <taxon>Bacillati</taxon>
        <taxon>Actinomycetota</taxon>
        <taxon>Actinomycetes</taxon>
        <taxon>Actinomycetales</taxon>
        <taxon>Actinomycetaceae</taxon>
        <taxon>Varibaculum</taxon>
    </lineage>
</organism>
<dbReference type="EMBL" id="PNGC01000001">
    <property type="protein sequence ID" value="PMB90461.1"/>
    <property type="molecule type" value="Genomic_DNA"/>
</dbReference>
<gene>
    <name evidence="1" type="ORF">CJ240_01625</name>
</gene>